<dbReference type="VEuPathDB" id="FungiDB:SI65_02440"/>
<dbReference type="AlphaFoldDB" id="A0A1E3BMI1"/>
<reference evidence="2 3" key="1">
    <citation type="journal article" date="2016" name="BMC Genomics">
        <title>Comparative genomic and transcriptomic analyses of the Fuzhuan brick tea-fermentation fungus Aspergillus cristatus.</title>
        <authorList>
            <person name="Ge Y."/>
            <person name="Wang Y."/>
            <person name="Liu Y."/>
            <person name="Tan Y."/>
            <person name="Ren X."/>
            <person name="Zhang X."/>
            <person name="Hyde K.D."/>
            <person name="Liu Y."/>
            <person name="Liu Z."/>
        </authorList>
    </citation>
    <scope>NUCLEOTIDE SEQUENCE [LARGE SCALE GENOMIC DNA]</scope>
    <source>
        <strain evidence="2 3">GZAAS20.1005</strain>
    </source>
</reference>
<dbReference type="Proteomes" id="UP000094569">
    <property type="component" value="Unassembled WGS sequence"/>
</dbReference>
<feature type="region of interest" description="Disordered" evidence="1">
    <location>
        <begin position="69"/>
        <end position="102"/>
    </location>
</feature>
<accession>A0A1E3BMI1</accession>
<evidence type="ECO:0000313" key="2">
    <source>
        <dbReference type="EMBL" id="ODM21596.1"/>
    </source>
</evidence>
<organism evidence="2 3">
    <name type="scientific">Aspergillus cristatus</name>
    <name type="common">Chinese Fuzhuan brick tea-fermentation fungus</name>
    <name type="synonym">Eurotium cristatum</name>
    <dbReference type="NCBI Taxonomy" id="573508"/>
    <lineage>
        <taxon>Eukaryota</taxon>
        <taxon>Fungi</taxon>
        <taxon>Dikarya</taxon>
        <taxon>Ascomycota</taxon>
        <taxon>Pezizomycotina</taxon>
        <taxon>Eurotiomycetes</taxon>
        <taxon>Eurotiomycetidae</taxon>
        <taxon>Eurotiales</taxon>
        <taxon>Aspergillaceae</taxon>
        <taxon>Aspergillus</taxon>
        <taxon>Aspergillus subgen. Aspergillus</taxon>
    </lineage>
</organism>
<evidence type="ECO:0000313" key="3">
    <source>
        <dbReference type="Proteomes" id="UP000094569"/>
    </source>
</evidence>
<evidence type="ECO:0000256" key="1">
    <source>
        <dbReference type="SAM" id="MobiDB-lite"/>
    </source>
</evidence>
<feature type="compositionally biased region" description="Basic and acidic residues" evidence="1">
    <location>
        <begin position="69"/>
        <end position="83"/>
    </location>
</feature>
<protein>
    <submittedName>
        <fullName evidence="2">Uncharacterized protein</fullName>
    </submittedName>
</protein>
<sequence>MNAPKKLIRNPVRYLNPSLAVFKTEQRTLDDNHLSTFVSLAIFTIFTLKTPSASDCAVRVHEDGVYSEAHRSAKQEIGEDRASGWESTEVNEKDLSGRQSIS</sequence>
<proteinExistence type="predicted"/>
<gene>
    <name evidence="2" type="ORF">SI65_02440</name>
</gene>
<comment type="caution">
    <text evidence="2">The sequence shown here is derived from an EMBL/GenBank/DDBJ whole genome shotgun (WGS) entry which is preliminary data.</text>
</comment>
<keyword evidence="3" id="KW-1185">Reference proteome</keyword>
<name>A0A1E3BMI1_ASPCR</name>
<dbReference type="EMBL" id="JXNT01000002">
    <property type="protein sequence ID" value="ODM21596.1"/>
    <property type="molecule type" value="Genomic_DNA"/>
</dbReference>